<reference evidence="1 2" key="1">
    <citation type="submission" date="2020-01" db="EMBL/GenBank/DDBJ databases">
        <title>Insect and environment-associated Actinomycetes.</title>
        <authorList>
            <person name="Currrie C."/>
            <person name="Chevrette M."/>
            <person name="Carlson C."/>
            <person name="Stubbendieck R."/>
            <person name="Wendt-Pienkowski E."/>
        </authorList>
    </citation>
    <scope>NUCLEOTIDE SEQUENCE [LARGE SCALE GENOMIC DNA]</scope>
    <source>
        <strain evidence="1 2">SID14438</strain>
    </source>
</reference>
<dbReference type="Proteomes" id="UP000471648">
    <property type="component" value="Unassembled WGS sequence"/>
</dbReference>
<evidence type="ECO:0000313" key="2">
    <source>
        <dbReference type="Proteomes" id="UP000471648"/>
    </source>
</evidence>
<evidence type="ECO:0000313" key="1">
    <source>
        <dbReference type="EMBL" id="NEB66713.1"/>
    </source>
</evidence>
<proteinExistence type="predicted"/>
<dbReference type="EMBL" id="JAAGME010000253">
    <property type="protein sequence ID" value="NEB66713.1"/>
    <property type="molecule type" value="Genomic_DNA"/>
</dbReference>
<dbReference type="AlphaFoldDB" id="A0A6N9V227"/>
<dbReference type="RefSeq" id="WP_164356672.1">
    <property type="nucleotide sequence ID" value="NZ_JAAGME010000253.1"/>
</dbReference>
<gene>
    <name evidence="1" type="ORF">G3I39_06530</name>
</gene>
<comment type="caution">
    <text evidence="1">The sequence shown here is derived from an EMBL/GenBank/DDBJ whole genome shotgun (WGS) entry which is preliminary data.</text>
</comment>
<name>A0A6N9V227_STRMI</name>
<accession>A0A6N9V227</accession>
<protein>
    <submittedName>
        <fullName evidence="1">Uncharacterized protein</fullName>
    </submittedName>
</protein>
<organism evidence="1 2">
    <name type="scientific">Streptomyces microflavus</name>
    <name type="common">Streptomyces lipmanii</name>
    <dbReference type="NCBI Taxonomy" id="1919"/>
    <lineage>
        <taxon>Bacteria</taxon>
        <taxon>Bacillati</taxon>
        <taxon>Actinomycetota</taxon>
        <taxon>Actinomycetes</taxon>
        <taxon>Kitasatosporales</taxon>
        <taxon>Streptomycetaceae</taxon>
        <taxon>Streptomyces</taxon>
    </lineage>
</organism>
<sequence length="170" mass="17962">MSPVTEQWGEVLRTHLALGEEGSPVLAAAAFSAEAGFFAAAGRVGEDAWPYFRTGASAAGSGVGTPGEEDDRADDIEALCTVCEEAVHSRGLRIAGTLWQRESRELVSDVVTGSELELALLREGGRVMWVVRAGQGICTFVLVDGDSEAHITEARSLALDFDSFLAGQGY</sequence>